<dbReference type="OrthoDB" id="9761733at2"/>
<feature type="binding site" evidence="8">
    <location>
        <begin position="59"/>
        <end position="66"/>
    </location>
    <ligand>
        <name>ATP</name>
        <dbReference type="ChEBI" id="CHEBI:30616"/>
    </ligand>
</feature>
<evidence type="ECO:0000256" key="4">
    <source>
        <dbReference type="ARBA" id="ARBA00022741"/>
    </source>
</evidence>
<evidence type="ECO:0000256" key="1">
    <source>
        <dbReference type="ARBA" id="ARBA00004777"/>
    </source>
</evidence>
<evidence type="ECO:0000256" key="5">
    <source>
        <dbReference type="ARBA" id="ARBA00022840"/>
    </source>
</evidence>
<organism evidence="9 12">
    <name type="scientific">Gilliamella apicola</name>
    <dbReference type="NCBI Taxonomy" id="1196095"/>
    <lineage>
        <taxon>Bacteria</taxon>
        <taxon>Pseudomonadati</taxon>
        <taxon>Pseudomonadota</taxon>
        <taxon>Gammaproteobacteria</taxon>
        <taxon>Orbales</taxon>
        <taxon>Orbaceae</taxon>
        <taxon>Gilliamella</taxon>
    </lineage>
</organism>
<evidence type="ECO:0000256" key="7">
    <source>
        <dbReference type="ARBA" id="ARBA00061363"/>
    </source>
</evidence>
<accession>A0A242NFH3</accession>
<evidence type="ECO:0000256" key="8">
    <source>
        <dbReference type="HAMAP-Rule" id="MF_01543"/>
    </source>
</evidence>
<dbReference type="EMBL" id="NARP01000043">
    <property type="protein sequence ID" value="OTP97999.1"/>
    <property type="molecule type" value="Genomic_DNA"/>
</dbReference>
<dbReference type="CDD" id="cd00477">
    <property type="entry name" value="FTHFS"/>
    <property type="match status" value="1"/>
</dbReference>
<keyword evidence="2 8" id="KW-0554">One-carbon metabolism</keyword>
<keyword evidence="5 8" id="KW-0067">ATP-binding</keyword>
<dbReference type="AlphaFoldDB" id="A0A242NFH3"/>
<dbReference type="Proteomes" id="UP000194977">
    <property type="component" value="Unassembled WGS sequence"/>
</dbReference>
<dbReference type="GO" id="GO:0035999">
    <property type="term" value="P:tetrahydrofolate interconversion"/>
    <property type="evidence" value="ECO:0007669"/>
    <property type="project" value="UniProtKB-UniRule"/>
</dbReference>
<gene>
    <name evidence="8" type="primary">fhs</name>
    <name evidence="10" type="ORF">B6C91_10190</name>
    <name evidence="9" type="ORF">B6D08_12725</name>
</gene>
<comment type="catalytic activity">
    <reaction evidence="6 8">
        <text>(6S)-5,6,7,8-tetrahydrofolate + formate + ATP = (6R)-10-formyltetrahydrofolate + ADP + phosphate</text>
        <dbReference type="Rhea" id="RHEA:20221"/>
        <dbReference type="ChEBI" id="CHEBI:15740"/>
        <dbReference type="ChEBI" id="CHEBI:30616"/>
        <dbReference type="ChEBI" id="CHEBI:43474"/>
        <dbReference type="ChEBI" id="CHEBI:57453"/>
        <dbReference type="ChEBI" id="CHEBI:195366"/>
        <dbReference type="ChEBI" id="CHEBI:456216"/>
        <dbReference type="EC" id="6.3.4.3"/>
    </reaction>
</comment>
<dbReference type="NCBIfam" id="NF010030">
    <property type="entry name" value="PRK13505.1"/>
    <property type="match status" value="1"/>
</dbReference>
<comment type="pathway">
    <text evidence="1 8">One-carbon metabolism; tetrahydrofolate interconversion.</text>
</comment>
<comment type="caution">
    <text evidence="9">The sequence shown here is derived from an EMBL/GenBank/DDBJ whole genome shotgun (WGS) entry which is preliminary data.</text>
</comment>
<proteinExistence type="inferred from homology"/>
<dbReference type="GO" id="GO:0004329">
    <property type="term" value="F:formate-tetrahydrofolate ligase activity"/>
    <property type="evidence" value="ECO:0007669"/>
    <property type="project" value="UniProtKB-UniRule"/>
</dbReference>
<evidence type="ECO:0000256" key="2">
    <source>
        <dbReference type="ARBA" id="ARBA00022563"/>
    </source>
</evidence>
<dbReference type="Proteomes" id="UP000194800">
    <property type="component" value="Unassembled WGS sequence"/>
</dbReference>
<dbReference type="SUPFAM" id="SSF52540">
    <property type="entry name" value="P-loop containing nucleoside triphosphate hydrolases"/>
    <property type="match status" value="1"/>
</dbReference>
<comment type="similarity">
    <text evidence="7 8">Belongs to the formate--tetrahydrofolate ligase family.</text>
</comment>
<evidence type="ECO:0000313" key="12">
    <source>
        <dbReference type="Proteomes" id="UP000194977"/>
    </source>
</evidence>
<name>A0A242NFH3_9GAMM</name>
<dbReference type="PROSITE" id="PS00722">
    <property type="entry name" value="FTHFS_2"/>
    <property type="match status" value="1"/>
</dbReference>
<evidence type="ECO:0000313" key="11">
    <source>
        <dbReference type="Proteomes" id="UP000194800"/>
    </source>
</evidence>
<dbReference type="GO" id="GO:0005524">
    <property type="term" value="F:ATP binding"/>
    <property type="evidence" value="ECO:0007669"/>
    <property type="project" value="UniProtKB-UniRule"/>
</dbReference>
<dbReference type="FunFam" id="3.30.1510.10:FF:000001">
    <property type="entry name" value="Formate--tetrahydrofolate ligase"/>
    <property type="match status" value="1"/>
</dbReference>
<dbReference type="InterPro" id="IPR000559">
    <property type="entry name" value="Formate_THF_ligase"/>
</dbReference>
<keyword evidence="3 8" id="KW-0436">Ligase</keyword>
<reference evidence="11 12" key="1">
    <citation type="submission" date="2017-03" db="EMBL/GenBank/DDBJ databases">
        <title>Comparative genomics of honeybee gut symbionts reveal geographically distinct and subgroup specific antibiotic resistance.</title>
        <authorList>
            <person name="Ludvigsen J."/>
            <person name="Porcellato D."/>
            <person name="Labee-Lund T.M."/>
            <person name="Amdam G.V."/>
            <person name="Rudi K."/>
        </authorList>
    </citation>
    <scope>NUCLEOTIDE SEQUENCE [LARGE SCALE GENOMIC DNA]</scope>
    <source>
        <strain evidence="9 12">A-7-12</strain>
        <strain evidence="10 11">A-9-12</strain>
    </source>
</reference>
<sequence>MRITMSLRPITEIAEQYNIPEQYVLPYGKHVAKIDLSILKSNQNKPKGKLILVTAITPTPLGEGKTVNTIGLSEGLNYIGKTAIACIRQPSLGPVFGVKGGAAGGGQAEVLPMETLNLHLTGDIHAITAAHDLASAALDARLYHEERLGDEFTAQTGLQRLNIDVNRIVWKRVIDHNDRALRHINVGVGGGVNGIERRDGFEITAASELMAILALASDLHDMRARIGRIILAYNTQGEPITAEQLEVAGAMTVLLKNAINPNLMQTVEQTPVLIHAGPFANIAHGNSSVIADRIALQLADYVITEAGFGSDMGMEKFFNIKYRQAGIKASCVVLVATVRSLKSNSGKYNIKPGQAIPKEISESNVELLEIGAANLAWHINNAKSYGLQVIVAINRFPHDSDEELAFLQKYAIEHGAFACEVSEVFTQGGKGAEKLAHHVIKACDAPSEIKLPYPDNMPLIDKIQTMVKKYGANKANLSEKALENIKEIQALKLDHLPLCIAKTPMSISADANLKNVPTDFDVDISHLAISAGAGFIRVYAGNVMTMPGLGTNPAYRQIDIDKDGNIVGLS</sequence>
<dbReference type="Pfam" id="PF01268">
    <property type="entry name" value="FTHFS"/>
    <property type="match status" value="1"/>
</dbReference>
<dbReference type="Gene3D" id="3.40.50.300">
    <property type="entry name" value="P-loop containing nucleotide triphosphate hydrolases"/>
    <property type="match status" value="1"/>
</dbReference>
<dbReference type="Gene3D" id="3.10.410.10">
    <property type="entry name" value="Formyltetrahydrofolate synthetase, domain 3"/>
    <property type="match status" value="1"/>
</dbReference>
<dbReference type="HAMAP" id="MF_01543">
    <property type="entry name" value="FTHFS"/>
    <property type="match status" value="1"/>
</dbReference>
<evidence type="ECO:0000256" key="6">
    <source>
        <dbReference type="ARBA" id="ARBA00049033"/>
    </source>
</evidence>
<dbReference type="Gene3D" id="3.30.1510.10">
    <property type="entry name" value="Domain 2, N(10)-formyltetrahydrofolate synthetase"/>
    <property type="match status" value="1"/>
</dbReference>
<dbReference type="InterPro" id="IPR020628">
    <property type="entry name" value="Formate_THF_ligase_CS"/>
</dbReference>
<keyword evidence="11" id="KW-1185">Reference proteome</keyword>
<dbReference type="EC" id="6.3.4.3" evidence="8"/>
<dbReference type="InterPro" id="IPR027417">
    <property type="entry name" value="P-loop_NTPase"/>
</dbReference>
<keyword evidence="4 8" id="KW-0547">Nucleotide-binding</keyword>
<evidence type="ECO:0000313" key="9">
    <source>
        <dbReference type="EMBL" id="OTP97999.1"/>
    </source>
</evidence>
<evidence type="ECO:0000256" key="3">
    <source>
        <dbReference type="ARBA" id="ARBA00022598"/>
    </source>
</evidence>
<dbReference type="NCBIfam" id="NF010031">
    <property type="entry name" value="PRK13506.1"/>
    <property type="match status" value="1"/>
</dbReference>
<protein>
    <recommendedName>
        <fullName evidence="8">Formate--tetrahydrofolate ligase</fullName>
        <ecNumber evidence="8">6.3.4.3</ecNumber>
    </recommendedName>
    <alternativeName>
        <fullName evidence="8">Formyltetrahydrofolate synthetase</fullName>
        <shortName evidence="8">FHS</shortName>
        <shortName evidence="8">FTHFS</shortName>
    </alternativeName>
</protein>
<dbReference type="UniPathway" id="UPA00193"/>
<evidence type="ECO:0000313" key="10">
    <source>
        <dbReference type="EMBL" id="OTQ09117.1"/>
    </source>
</evidence>
<dbReference type="EMBL" id="NART01000053">
    <property type="protein sequence ID" value="OTQ09117.1"/>
    <property type="molecule type" value="Genomic_DNA"/>
</dbReference>